<dbReference type="EMBL" id="UINC01031249">
    <property type="protein sequence ID" value="SVB16993.1"/>
    <property type="molecule type" value="Genomic_DNA"/>
</dbReference>
<dbReference type="InterPro" id="IPR027417">
    <property type="entry name" value="P-loop_NTPase"/>
</dbReference>
<proteinExistence type="inferred from homology"/>
<dbReference type="GO" id="GO:0005524">
    <property type="term" value="F:ATP binding"/>
    <property type="evidence" value="ECO:0007669"/>
    <property type="project" value="UniProtKB-KW"/>
</dbReference>
<dbReference type="GO" id="GO:0009432">
    <property type="term" value="P:SOS response"/>
    <property type="evidence" value="ECO:0007669"/>
    <property type="project" value="TreeGrafter"/>
</dbReference>
<evidence type="ECO:0000259" key="10">
    <source>
        <dbReference type="Pfam" id="PF02463"/>
    </source>
</evidence>
<keyword evidence="7" id="KW-0234">DNA repair</keyword>
<feature type="domain" description="RecF/RecN/SMC N-terminal" evidence="10">
    <location>
        <begin position="2"/>
        <end position="509"/>
    </location>
</feature>
<keyword evidence="5" id="KW-0227">DNA damage</keyword>
<dbReference type="Pfam" id="PF02463">
    <property type="entry name" value="SMC_N"/>
    <property type="match status" value="1"/>
</dbReference>
<evidence type="ECO:0000256" key="7">
    <source>
        <dbReference type="ARBA" id="ARBA00023204"/>
    </source>
</evidence>
<dbReference type="PIRSF" id="PIRSF003128">
    <property type="entry name" value="RecN"/>
    <property type="match status" value="1"/>
</dbReference>
<dbReference type="CDD" id="cd03241">
    <property type="entry name" value="ABC_RecN"/>
    <property type="match status" value="1"/>
</dbReference>
<evidence type="ECO:0000256" key="4">
    <source>
        <dbReference type="ARBA" id="ARBA00022741"/>
    </source>
</evidence>
<comment type="similarity">
    <text evidence="2">Belongs to the RecN family.</text>
</comment>
<evidence type="ECO:0000256" key="9">
    <source>
        <dbReference type="SAM" id="Coils"/>
    </source>
</evidence>
<evidence type="ECO:0000256" key="8">
    <source>
        <dbReference type="ARBA" id="ARBA00033408"/>
    </source>
</evidence>
<dbReference type="GO" id="GO:0043590">
    <property type="term" value="C:bacterial nucleoid"/>
    <property type="evidence" value="ECO:0007669"/>
    <property type="project" value="TreeGrafter"/>
</dbReference>
<evidence type="ECO:0000256" key="6">
    <source>
        <dbReference type="ARBA" id="ARBA00022840"/>
    </source>
</evidence>
<feature type="coiled-coil region" evidence="9">
    <location>
        <begin position="335"/>
        <end position="362"/>
    </location>
</feature>
<dbReference type="PANTHER" id="PTHR11059:SF0">
    <property type="entry name" value="DNA REPAIR PROTEIN RECN"/>
    <property type="match status" value="1"/>
</dbReference>
<keyword evidence="9" id="KW-0175">Coiled coil</keyword>
<evidence type="ECO:0000256" key="5">
    <source>
        <dbReference type="ARBA" id="ARBA00022763"/>
    </source>
</evidence>
<accession>A0A382BV81</accession>
<organism evidence="11">
    <name type="scientific">marine metagenome</name>
    <dbReference type="NCBI Taxonomy" id="408172"/>
    <lineage>
        <taxon>unclassified sequences</taxon>
        <taxon>metagenomes</taxon>
        <taxon>ecological metagenomes</taxon>
    </lineage>
</organism>
<dbReference type="Gene3D" id="3.40.50.300">
    <property type="entry name" value="P-loop containing nucleotide triphosphate hydrolases"/>
    <property type="match status" value="2"/>
</dbReference>
<dbReference type="InterPro" id="IPR004604">
    <property type="entry name" value="DNA_recomb/repair_RecN"/>
</dbReference>
<evidence type="ECO:0000256" key="3">
    <source>
        <dbReference type="ARBA" id="ARBA00021315"/>
    </source>
</evidence>
<dbReference type="NCBIfam" id="TIGR00634">
    <property type="entry name" value="recN"/>
    <property type="match status" value="1"/>
</dbReference>
<dbReference type="GO" id="GO:0006281">
    <property type="term" value="P:DNA repair"/>
    <property type="evidence" value="ECO:0007669"/>
    <property type="project" value="UniProtKB-KW"/>
</dbReference>
<name>A0A382BV81_9ZZZZ</name>
<dbReference type="PANTHER" id="PTHR11059">
    <property type="entry name" value="DNA REPAIR PROTEIN RECN"/>
    <property type="match status" value="1"/>
</dbReference>
<gene>
    <name evidence="11" type="ORF">METZ01_LOCUS169847</name>
</gene>
<keyword evidence="6" id="KW-0067">ATP-binding</keyword>
<evidence type="ECO:0000256" key="2">
    <source>
        <dbReference type="ARBA" id="ARBA00009441"/>
    </source>
</evidence>
<dbReference type="SUPFAM" id="SSF52540">
    <property type="entry name" value="P-loop containing nucleoside triphosphate hydrolases"/>
    <property type="match status" value="1"/>
</dbReference>
<dbReference type="AlphaFoldDB" id="A0A382BV81"/>
<sequence>MLKSLSIKNYALIDDLSVSFNNGLSIITGETGAGKSILVGGLSLILGKRADISVVKDVSKKCVIEAVFDVGNYNLKTIFNENEIDYETESIIRREILPSGKSRAFINDSPVNLNQLSIISSAIIDIHSQHQTLELTQNNFQFEVIDSISNNINRIEDYKNCLDLYNVKEKELEELIANRDQLIKTLDYNLFLVNEIESSSILSESLEALEEDQRNLANFNSIKEELAYSQQLLSDEKYGLITTMTNLKNSLKRLSESSDSYSTLLGRFSSSLIEVDDISNEIENNLENLEENPGKLEEINSKLSSIHNLFRKHSVSKINELEEICIKLNKSISTSENIDQKIKNTKGECEELMNKLNNKAEVIHNNRKDTIPTFISEIQDIIHDLGMKDAKFKIDINKQDIFFSNGKDLIDFLFTANKGSDYKLLKQSASGGELSRIMLAIKSILANYRQLPTLMFDEIDTGVSGEISQKMGNIMKQMSRKMQIFTITHLPQIAAKGESHYKVLKTQDKGKTITNMVKLNAQERVVEIATMLEGDKISSSAVAHAKQLLN</sequence>
<evidence type="ECO:0000256" key="1">
    <source>
        <dbReference type="ARBA" id="ARBA00003618"/>
    </source>
</evidence>
<dbReference type="InterPro" id="IPR003395">
    <property type="entry name" value="RecF/RecN/SMC_N"/>
</dbReference>
<comment type="function">
    <text evidence="1">May be involved in recombinational repair of damaged DNA.</text>
</comment>
<protein>
    <recommendedName>
        <fullName evidence="3">DNA repair protein RecN</fullName>
    </recommendedName>
    <alternativeName>
        <fullName evidence="8">Recombination protein N</fullName>
    </alternativeName>
</protein>
<evidence type="ECO:0000313" key="11">
    <source>
        <dbReference type="EMBL" id="SVB16993.1"/>
    </source>
</evidence>
<dbReference type="GO" id="GO:0006310">
    <property type="term" value="P:DNA recombination"/>
    <property type="evidence" value="ECO:0007669"/>
    <property type="project" value="InterPro"/>
</dbReference>
<reference evidence="11" key="1">
    <citation type="submission" date="2018-05" db="EMBL/GenBank/DDBJ databases">
        <authorList>
            <person name="Lanie J.A."/>
            <person name="Ng W.-L."/>
            <person name="Kazmierczak K.M."/>
            <person name="Andrzejewski T.M."/>
            <person name="Davidsen T.M."/>
            <person name="Wayne K.J."/>
            <person name="Tettelin H."/>
            <person name="Glass J.I."/>
            <person name="Rusch D."/>
            <person name="Podicherti R."/>
            <person name="Tsui H.-C.T."/>
            <person name="Winkler M.E."/>
        </authorList>
    </citation>
    <scope>NUCLEOTIDE SEQUENCE</scope>
</reference>
<keyword evidence="4" id="KW-0547">Nucleotide-binding</keyword>